<evidence type="ECO:0000313" key="8">
    <source>
        <dbReference type="Proteomes" id="UP000008311"/>
    </source>
</evidence>
<dbReference type="InterPro" id="IPR040418">
    <property type="entry name" value="CRWN"/>
</dbReference>
<dbReference type="PANTHER" id="PTHR31908:SF2">
    <property type="entry name" value="PROTEIN CROWDED NUCLEI 4"/>
    <property type="match status" value="1"/>
</dbReference>
<evidence type="ECO:0000256" key="2">
    <source>
        <dbReference type="ARBA" id="ARBA00023242"/>
    </source>
</evidence>
<name>B9SX77_RICCO</name>
<accession>B9SX77</accession>
<feature type="coiled-coil region" evidence="5">
    <location>
        <begin position="358"/>
        <end position="721"/>
    </location>
</feature>
<proteinExistence type="inferred from homology"/>
<keyword evidence="1 5" id="KW-0175">Coiled coil</keyword>
<evidence type="ECO:0000256" key="4">
    <source>
        <dbReference type="ARBA" id="ARBA00024208"/>
    </source>
</evidence>
<dbReference type="InParanoid" id="B9SX77"/>
<evidence type="ECO:0000256" key="6">
    <source>
        <dbReference type="SAM" id="MobiDB-lite"/>
    </source>
</evidence>
<dbReference type="STRING" id="3988.B9SX77"/>
<dbReference type="Proteomes" id="UP000008311">
    <property type="component" value="Unassembled WGS sequence"/>
</dbReference>
<dbReference type="PANTHER" id="PTHR31908">
    <property type="entry name" value="PROTEIN CROWDED NUCLEI 4"/>
    <property type="match status" value="1"/>
</dbReference>
<dbReference type="AlphaFoldDB" id="B9SX77"/>
<dbReference type="GO" id="GO:0006997">
    <property type="term" value="P:nucleus organization"/>
    <property type="evidence" value="ECO:0007669"/>
    <property type="project" value="InterPro"/>
</dbReference>
<evidence type="ECO:0000313" key="7">
    <source>
        <dbReference type="EMBL" id="EEF31776.1"/>
    </source>
</evidence>
<organism evidence="7 8">
    <name type="scientific">Ricinus communis</name>
    <name type="common">Castor bean</name>
    <dbReference type="NCBI Taxonomy" id="3988"/>
    <lineage>
        <taxon>Eukaryota</taxon>
        <taxon>Viridiplantae</taxon>
        <taxon>Streptophyta</taxon>
        <taxon>Embryophyta</taxon>
        <taxon>Tracheophyta</taxon>
        <taxon>Spermatophyta</taxon>
        <taxon>Magnoliopsida</taxon>
        <taxon>eudicotyledons</taxon>
        <taxon>Gunneridae</taxon>
        <taxon>Pentapetalae</taxon>
        <taxon>rosids</taxon>
        <taxon>fabids</taxon>
        <taxon>Malpighiales</taxon>
        <taxon>Euphorbiaceae</taxon>
        <taxon>Acalyphoideae</taxon>
        <taxon>Acalypheae</taxon>
        <taxon>Ricinus</taxon>
    </lineage>
</organism>
<dbReference type="GO" id="GO:0005652">
    <property type="term" value="C:nuclear lamina"/>
    <property type="evidence" value="ECO:0007669"/>
    <property type="project" value="UniProtKB-SubCell"/>
</dbReference>
<sequence>MASPITPGSVRGLSITPGARVLKTPLSDETIWKRLKEAGFDEESIKRRDKAALISYIVKLESEIYDLQHHMGLLILERKELASNCEQIKTSAETTELKHKRDQAAHLSALAEARKREESLKKALGVEKECIASIEKALHEMRAESAEIKVAADCKVAEAHSMVEDAQKKYTDAEAKLHAAEALQAEATQYRRAAERKLQEAQAREDDLSRRISTFRADCDAKEKEIDLERQTLSERRKLLQQEHERVLDGQALLNQREDYIASKSQELDCLEKELEASKGSVQEELRALNDEKSKLGVTVASLSQREQAVVEREALLNKREQDLLIMQEKLASKESVEIQKVIANHETLLRTRKLEFEAELEMNRKLAEDEIEAKRRAWELREVDLSQREELLNEKEHDLEVKSRVLADLEKDVTEKVNFLDEKERCLNAAEKENELRRALLDQQKNEINKMKLDIEKSLNSLENEKKQVDCAKEKLETMKNETNELAVLETKLKEEVDMLRAQKVELMAEEDRLKVEKAKFEAEWELIDEKREELQIEAERVAEERQSVCRLLKDGRDSLRVEKETIREQHKHDVELLNHEREEFMNKMVQERSEWFNKIQKEHADFLLGIEMQKRELENSIEKRREEIECYLRDQEKAFELEKKNELEHISSLREKAAKELEQAALEMKKLDSERMEINLDRDRRDIEWAVLNKSIEELKGQTQKLEKQRELLHAEREEVCAQIEHLKKLEDLKLMLDNMELAKMQQSNMESSQKKISAIRDLRQESTVKNADKISYKRVENGNSGDVLDSPSMQKLDVSPSPGSARFSWIKRCTELIFKGSPEKPLLKSEEESLISNHENASLISAGKLDSSNGFSEQVLKPGRKRRVKNSRLDGSADPWPEQRQNNKRRKQQEDAAVILSPDANNHSVTSNQENAPKTQHLTEEDSENHVQVAERIIKISEVTCEIAHIDNFPNQEKVEQQLIPEATCDHSAVQDGGTNGHANQGYVDHSLQPCGLEAPEMLKDQLGNDGRVTEQQQAGSNISLYEHYISINCVSFAYNIMNKLLLIC</sequence>
<feature type="compositionally biased region" description="Polar residues" evidence="6">
    <location>
        <begin position="906"/>
        <end position="923"/>
    </location>
</feature>
<feature type="coiled-coil region" evidence="5">
    <location>
        <begin position="156"/>
        <end position="292"/>
    </location>
</feature>
<gene>
    <name evidence="7" type="ORF">RCOM_0858960</name>
</gene>
<comment type="similarity">
    <text evidence="4">Belongs to the CRWN family.</text>
</comment>
<evidence type="ECO:0000256" key="1">
    <source>
        <dbReference type="ARBA" id="ARBA00023054"/>
    </source>
</evidence>
<protein>
    <submittedName>
        <fullName evidence="7">Filamin-A-interacting protein, putative</fullName>
    </submittedName>
</protein>
<dbReference type="eggNOG" id="ENOG502QT60">
    <property type="taxonomic scope" value="Eukaryota"/>
</dbReference>
<dbReference type="EMBL" id="EQ974218">
    <property type="protein sequence ID" value="EEF31776.1"/>
    <property type="molecule type" value="Genomic_DNA"/>
</dbReference>
<evidence type="ECO:0000256" key="3">
    <source>
        <dbReference type="ARBA" id="ARBA00024186"/>
    </source>
</evidence>
<keyword evidence="8" id="KW-1185">Reference proteome</keyword>
<keyword evidence="2" id="KW-0539">Nucleus</keyword>
<dbReference type="FunCoup" id="B9SX77">
    <property type="interactions" value="2"/>
</dbReference>
<reference evidence="8" key="1">
    <citation type="journal article" date="2010" name="Nat. Biotechnol.">
        <title>Draft genome sequence of the oilseed species Ricinus communis.</title>
        <authorList>
            <person name="Chan A.P."/>
            <person name="Crabtree J."/>
            <person name="Zhao Q."/>
            <person name="Lorenzi H."/>
            <person name="Orvis J."/>
            <person name="Puiu D."/>
            <person name="Melake-Berhan A."/>
            <person name="Jones K.M."/>
            <person name="Redman J."/>
            <person name="Chen G."/>
            <person name="Cahoon E.B."/>
            <person name="Gedil M."/>
            <person name="Stanke M."/>
            <person name="Haas B.J."/>
            <person name="Wortman J.R."/>
            <person name="Fraser-Liggett C.M."/>
            <person name="Ravel J."/>
            <person name="Rabinowicz P.D."/>
        </authorList>
    </citation>
    <scope>NUCLEOTIDE SEQUENCE [LARGE SCALE GENOMIC DNA]</scope>
    <source>
        <strain evidence="8">cv. Hale</strain>
    </source>
</reference>
<feature type="region of interest" description="Disordered" evidence="6">
    <location>
        <begin position="783"/>
        <end position="806"/>
    </location>
</feature>
<feature type="region of interest" description="Disordered" evidence="6">
    <location>
        <begin position="850"/>
        <end position="931"/>
    </location>
</feature>
<comment type="subcellular location">
    <subcellularLocation>
        <location evidence="3">Nucleus lamina</location>
    </subcellularLocation>
</comment>
<evidence type="ECO:0000256" key="5">
    <source>
        <dbReference type="SAM" id="Coils"/>
    </source>
</evidence>